<dbReference type="PANTHER" id="PTHR20858:SF17">
    <property type="entry name" value="HYDROXYMETHYLPYRIMIDINE_PHOSPHOMETHYLPYRIMIDINE KINASE THI20-RELATED"/>
    <property type="match status" value="1"/>
</dbReference>
<protein>
    <recommendedName>
        <fullName evidence="2">hydroxymethylpyrimidine kinase</fullName>
        <ecNumber evidence="2">2.7.1.49</ecNumber>
    </recommendedName>
</protein>
<dbReference type="OrthoDB" id="9810880at2"/>
<comment type="pathway">
    <text evidence="1">Cofactor biosynthesis; thiamine diphosphate biosynthesis.</text>
</comment>
<dbReference type="GO" id="GO:0009228">
    <property type="term" value="P:thiamine biosynthetic process"/>
    <property type="evidence" value="ECO:0007669"/>
    <property type="project" value="InterPro"/>
</dbReference>
<dbReference type="Pfam" id="PF08543">
    <property type="entry name" value="Phos_pyr_kin"/>
    <property type="match status" value="1"/>
</dbReference>
<proteinExistence type="predicted"/>
<dbReference type="InterPro" id="IPR004399">
    <property type="entry name" value="HMP/HMP-P_kinase_dom"/>
</dbReference>
<dbReference type="SUPFAM" id="SSF53613">
    <property type="entry name" value="Ribokinase-like"/>
    <property type="match status" value="1"/>
</dbReference>
<dbReference type="EC" id="2.7.1.49" evidence="2"/>
<name>A0A5C6S2Q1_9RHOB</name>
<dbReference type="GO" id="GO:0008972">
    <property type="term" value="F:phosphomethylpyrimidine kinase activity"/>
    <property type="evidence" value="ECO:0007669"/>
    <property type="project" value="InterPro"/>
</dbReference>
<keyword evidence="5" id="KW-1185">Reference proteome</keyword>
<accession>A0A5C6S2Q1</accession>
<dbReference type="AlphaFoldDB" id="A0A5C6S2Q1"/>
<feature type="domain" description="Pyridoxamine kinase/Phosphomethylpyrimidine kinase" evidence="3">
    <location>
        <begin position="11"/>
        <end position="236"/>
    </location>
</feature>
<dbReference type="UniPathway" id="UPA00060">
    <property type="reaction ID" value="UER00138"/>
</dbReference>
<dbReference type="Gene3D" id="3.40.1190.20">
    <property type="match status" value="1"/>
</dbReference>
<reference evidence="4 5" key="1">
    <citation type="submission" date="2019-08" db="EMBL/GenBank/DDBJ databases">
        <authorList>
            <person name="Ye J."/>
        </authorList>
    </citation>
    <scope>NUCLEOTIDE SEQUENCE [LARGE SCALE GENOMIC DNA]</scope>
    <source>
        <strain evidence="4 5">TK008</strain>
    </source>
</reference>
<evidence type="ECO:0000256" key="2">
    <source>
        <dbReference type="ARBA" id="ARBA00012135"/>
    </source>
</evidence>
<gene>
    <name evidence="4" type="ORF">FQV27_13590</name>
</gene>
<dbReference type="InterPro" id="IPR029056">
    <property type="entry name" value="Ribokinase-like"/>
</dbReference>
<comment type="caution">
    <text evidence="4">The sequence shown here is derived from an EMBL/GenBank/DDBJ whole genome shotgun (WGS) entry which is preliminary data.</text>
</comment>
<organism evidence="4 5">
    <name type="scientific">Paracoccus aurantiacus</name>
    <dbReference type="NCBI Taxonomy" id="2599412"/>
    <lineage>
        <taxon>Bacteria</taxon>
        <taxon>Pseudomonadati</taxon>
        <taxon>Pseudomonadota</taxon>
        <taxon>Alphaproteobacteria</taxon>
        <taxon>Rhodobacterales</taxon>
        <taxon>Paracoccaceae</taxon>
        <taxon>Paracoccus</taxon>
    </lineage>
</organism>
<dbReference type="Proteomes" id="UP000321562">
    <property type="component" value="Unassembled WGS sequence"/>
</dbReference>
<dbReference type="EMBL" id="VOPL01000005">
    <property type="protein sequence ID" value="TXB68209.1"/>
    <property type="molecule type" value="Genomic_DNA"/>
</dbReference>
<dbReference type="InterPro" id="IPR013749">
    <property type="entry name" value="PM/HMP-P_kinase-1"/>
</dbReference>
<dbReference type="PANTHER" id="PTHR20858">
    <property type="entry name" value="PHOSPHOMETHYLPYRIMIDINE KINASE"/>
    <property type="match status" value="1"/>
</dbReference>
<dbReference type="GO" id="GO:0005829">
    <property type="term" value="C:cytosol"/>
    <property type="evidence" value="ECO:0007669"/>
    <property type="project" value="TreeGrafter"/>
</dbReference>
<evidence type="ECO:0000313" key="5">
    <source>
        <dbReference type="Proteomes" id="UP000321562"/>
    </source>
</evidence>
<keyword evidence="4" id="KW-0808">Transferase</keyword>
<dbReference type="RefSeq" id="WP_147099442.1">
    <property type="nucleotide sequence ID" value="NZ_JBHUFH010000003.1"/>
</dbReference>
<dbReference type="GO" id="GO:0009229">
    <property type="term" value="P:thiamine diphosphate biosynthetic process"/>
    <property type="evidence" value="ECO:0007669"/>
    <property type="project" value="UniProtKB-UniPathway"/>
</dbReference>
<dbReference type="CDD" id="cd01169">
    <property type="entry name" value="HMPP_kinase"/>
    <property type="match status" value="1"/>
</dbReference>
<evidence type="ECO:0000256" key="1">
    <source>
        <dbReference type="ARBA" id="ARBA00004948"/>
    </source>
</evidence>
<evidence type="ECO:0000313" key="4">
    <source>
        <dbReference type="EMBL" id="TXB68209.1"/>
    </source>
</evidence>
<evidence type="ECO:0000259" key="3">
    <source>
        <dbReference type="Pfam" id="PF08543"/>
    </source>
</evidence>
<sequence length="244" mass="25066">MTTILVIAGTDSSGGAGLSRDTAISTALHCSVRPVVTAVTVQTDKALSAIQPMPAGLVAAQIRAALSDDTPRAVKIGMTATPAIAEAIFTELQDCALPIVIDPVLDASSGGRLTGGAPDWRLLRLARLLTPNLPEAAALTHSLPVEDDADIAAQAHQILDRGVGAVLVKGGHGAGNVITDHLFQQGSHIRLSCTRIARGRRGTGCALSTAIACHLARGMDLGAACHAAKEHVTRWIGGEPLRPA</sequence>
<dbReference type="GO" id="GO:0008902">
    <property type="term" value="F:hydroxymethylpyrimidine kinase activity"/>
    <property type="evidence" value="ECO:0007669"/>
    <property type="project" value="UniProtKB-EC"/>
</dbReference>
<keyword evidence="4" id="KW-0418">Kinase</keyword>